<dbReference type="EMBL" id="CP150886">
    <property type="protein sequence ID" value="WZB87092.1"/>
    <property type="molecule type" value="Genomic_DNA"/>
</dbReference>
<accession>A0ABZ2UNY8</accession>
<proteinExistence type="predicted"/>
<name>A0ABZ2UNY8_9CYAN</name>
<protein>
    <submittedName>
        <fullName evidence="1">Uncharacterized protein</fullName>
    </submittedName>
</protein>
<evidence type="ECO:0000313" key="2">
    <source>
        <dbReference type="Proteomes" id="UP001483337"/>
    </source>
</evidence>
<organism evidence="1 2">
    <name type="scientific">Okeanomitos corallinicola TIOX110</name>
    <dbReference type="NCBI Taxonomy" id="3133117"/>
    <lineage>
        <taxon>Bacteria</taxon>
        <taxon>Bacillati</taxon>
        <taxon>Cyanobacteriota</taxon>
        <taxon>Cyanophyceae</taxon>
        <taxon>Nostocales</taxon>
        <taxon>Aphanizomenonaceae</taxon>
        <taxon>Okeanomitos</taxon>
    </lineage>
</organism>
<reference evidence="1 2" key="1">
    <citation type="submission" date="2024-04" db="EMBL/GenBank/DDBJ databases">
        <title>Okeanomitos corallinicola gen. &amp; sp. nov. (Nostocales, Cyanobacteria), a new toxic marine heterocyst-forming cyanobacterium from a coral reef.</title>
        <authorList>
            <person name="Li H."/>
            <person name="Li R."/>
            <person name="Kang J."/>
            <person name="Hii K.S."/>
            <person name="Mohamed H.F."/>
            <person name="Xu X."/>
            <person name="Luo Z."/>
        </authorList>
    </citation>
    <scope>NUCLEOTIDE SEQUENCE [LARGE SCALE GENOMIC DNA]</scope>
    <source>
        <strain evidence="1 2">TIOX110</strain>
    </source>
</reference>
<dbReference type="Proteomes" id="UP001483337">
    <property type="component" value="Chromosome"/>
</dbReference>
<sequence>MTNQSIIYEIAYKLDTHTNSRRIKKLIFCACKNIWQNDQQILNTFKSSELIQELYDHHPTIEHVNYTLSQIVNTLNKPGEYSIVANTILGELEKLYVTHAENTEIVLNYAHSEESTHITYHQNQQEISASLVEELKNHQIKYEYNPFDLRQNIMKYTNPLRAKIVLFSALNNQFNFQNDDWSKLKQENLDTLLQKLFASCETFEELEIKLNNSIVSLGDQDETIQSVGAILQFMRSLYGNISCHPYQHQPKNQYHLQEDKLIVNSEYQLATTDIDDFDFYEDDQGNTCQFIEPPKINMFRQEHNN</sequence>
<gene>
    <name evidence="1" type="ORF">WJM97_17130</name>
</gene>
<keyword evidence="2" id="KW-1185">Reference proteome</keyword>
<dbReference type="RefSeq" id="WP_353930006.1">
    <property type="nucleotide sequence ID" value="NZ_CP150886.1"/>
</dbReference>
<evidence type="ECO:0000313" key="1">
    <source>
        <dbReference type="EMBL" id="WZB87092.1"/>
    </source>
</evidence>